<feature type="domain" description="Peptidase A1" evidence="2">
    <location>
        <begin position="192"/>
        <end position="532"/>
    </location>
</feature>
<dbReference type="InterPro" id="IPR021109">
    <property type="entry name" value="Peptidase_aspartic_dom_sf"/>
</dbReference>
<keyword evidence="3" id="KW-0378">Hydrolase</keyword>
<comment type="caution">
    <text evidence="3">The sequence shown here is derived from an EMBL/GenBank/DDBJ whole genome shotgun (WGS) entry which is preliminary data.</text>
</comment>
<dbReference type="EMBL" id="JBBWWR010000014">
    <property type="protein sequence ID" value="KAK8952751.1"/>
    <property type="molecule type" value="Genomic_DNA"/>
</dbReference>
<dbReference type="PANTHER" id="PTHR13683:SF827">
    <property type="entry name" value="PEPTIDASE A1 DOMAIN-CONTAINING PROTEIN"/>
    <property type="match status" value="1"/>
</dbReference>
<evidence type="ECO:0000313" key="3">
    <source>
        <dbReference type="EMBL" id="KAK8952751.1"/>
    </source>
</evidence>
<gene>
    <name evidence="3" type="primary">ASPG2</name>
    <name evidence="3" type="ORF">KSP40_PGU020539</name>
</gene>
<dbReference type="PROSITE" id="PS51767">
    <property type="entry name" value="PEPTIDASE_A1"/>
    <property type="match status" value="1"/>
</dbReference>
<sequence length="539" mass="59008">MHSGGSRLSQPLLLCSLPKSTPLKNLSLSLSSRDSTSLSSLFSYLCQQLISLLHHPDELLPLSSMEEHMFSLLRCCLLLVFIVAGYGRMEEKRVISLQKLELGQQRISQRCLPQKSRREKGATILEVKHHSSCFMTFSTAEDKHMNFIDADNARVSSIHFRVKNSGSRSTQMNPSEAQIPLTTGAKLQTLNYIVSIKLGGNEVTVIADTGSDLTWVQCQPCSSCYNQQDPIFNPAASQSYEPVLCNSPTCTSVQIATGISSFCGNDQSNCNYSLSYGDGSYTSGVLGWEQIDLAGTIIDGFVFGCGLSNHGLFGGASGLMGLGRTYLSLISQTMLQFGGIFSYCLPPTEYDSSGSLVLGGDPSIFKNTTPVSYTRMIMDSPESPFYFLNLTGISIGSVALDASEFYNGKVIIDSGTVITRLAPSMYKALRAEFLRQFSEYPAAPRFSILDTCFNLTGFREVSIPIMKFVFEGGVEVDVDVNGVFYYVKEDASQVCLALASLTYENEIGIIGNYQQKNLRVVYDTLGSRLGFAEETCGWI</sequence>
<dbReference type="GO" id="GO:0008233">
    <property type="term" value="F:peptidase activity"/>
    <property type="evidence" value="ECO:0007669"/>
    <property type="project" value="UniProtKB-KW"/>
</dbReference>
<dbReference type="Pfam" id="PF14543">
    <property type="entry name" value="TAXi_N"/>
    <property type="match status" value="1"/>
</dbReference>
<reference evidence="3 4" key="1">
    <citation type="journal article" date="2022" name="Nat. Plants">
        <title>Genomes of leafy and leafless Platanthera orchids illuminate the evolution of mycoheterotrophy.</title>
        <authorList>
            <person name="Li M.H."/>
            <person name="Liu K.W."/>
            <person name="Li Z."/>
            <person name="Lu H.C."/>
            <person name="Ye Q.L."/>
            <person name="Zhang D."/>
            <person name="Wang J.Y."/>
            <person name="Li Y.F."/>
            <person name="Zhong Z.M."/>
            <person name="Liu X."/>
            <person name="Yu X."/>
            <person name="Liu D.K."/>
            <person name="Tu X.D."/>
            <person name="Liu B."/>
            <person name="Hao Y."/>
            <person name="Liao X.Y."/>
            <person name="Jiang Y.T."/>
            <person name="Sun W.H."/>
            <person name="Chen J."/>
            <person name="Chen Y.Q."/>
            <person name="Ai Y."/>
            <person name="Zhai J.W."/>
            <person name="Wu S.S."/>
            <person name="Zhou Z."/>
            <person name="Hsiao Y.Y."/>
            <person name="Wu W.L."/>
            <person name="Chen Y.Y."/>
            <person name="Lin Y.F."/>
            <person name="Hsu J.L."/>
            <person name="Li C.Y."/>
            <person name="Wang Z.W."/>
            <person name="Zhao X."/>
            <person name="Zhong W.Y."/>
            <person name="Ma X.K."/>
            <person name="Ma L."/>
            <person name="Huang J."/>
            <person name="Chen G.Z."/>
            <person name="Huang M.Z."/>
            <person name="Huang L."/>
            <person name="Peng D.H."/>
            <person name="Luo Y.B."/>
            <person name="Zou S.Q."/>
            <person name="Chen S.P."/>
            <person name="Lan S."/>
            <person name="Tsai W.C."/>
            <person name="Van de Peer Y."/>
            <person name="Liu Z.J."/>
        </authorList>
    </citation>
    <scope>NUCLEOTIDE SEQUENCE [LARGE SCALE GENOMIC DNA]</scope>
    <source>
        <strain evidence="3">Lor288</strain>
    </source>
</reference>
<keyword evidence="3" id="KW-0645">Protease</keyword>
<dbReference type="Gene3D" id="2.40.70.10">
    <property type="entry name" value="Acid Proteases"/>
    <property type="match status" value="2"/>
</dbReference>
<dbReference type="SUPFAM" id="SSF50630">
    <property type="entry name" value="Acid proteases"/>
    <property type="match status" value="1"/>
</dbReference>
<dbReference type="PANTHER" id="PTHR13683">
    <property type="entry name" value="ASPARTYL PROTEASES"/>
    <property type="match status" value="1"/>
</dbReference>
<dbReference type="PROSITE" id="PS00141">
    <property type="entry name" value="ASP_PROTEASE"/>
    <property type="match status" value="1"/>
</dbReference>
<dbReference type="Pfam" id="PF14541">
    <property type="entry name" value="TAXi_C"/>
    <property type="match status" value="1"/>
</dbReference>
<proteinExistence type="inferred from homology"/>
<name>A0ABR2LVB0_9ASPA</name>
<organism evidence="3 4">
    <name type="scientific">Platanthera guangdongensis</name>
    <dbReference type="NCBI Taxonomy" id="2320717"/>
    <lineage>
        <taxon>Eukaryota</taxon>
        <taxon>Viridiplantae</taxon>
        <taxon>Streptophyta</taxon>
        <taxon>Embryophyta</taxon>
        <taxon>Tracheophyta</taxon>
        <taxon>Spermatophyta</taxon>
        <taxon>Magnoliopsida</taxon>
        <taxon>Liliopsida</taxon>
        <taxon>Asparagales</taxon>
        <taxon>Orchidaceae</taxon>
        <taxon>Orchidoideae</taxon>
        <taxon>Orchideae</taxon>
        <taxon>Orchidinae</taxon>
        <taxon>Platanthera</taxon>
    </lineage>
</organism>
<protein>
    <submittedName>
        <fullName evidence="3">Protein ASPARTIC PROTEASE IN GUARD CELL 2</fullName>
    </submittedName>
</protein>
<dbReference type="InterPro" id="IPR032799">
    <property type="entry name" value="TAXi_C"/>
</dbReference>
<dbReference type="InterPro" id="IPR033121">
    <property type="entry name" value="PEPTIDASE_A1"/>
</dbReference>
<comment type="similarity">
    <text evidence="1">Belongs to the peptidase A1 family.</text>
</comment>
<accession>A0ABR2LVB0</accession>
<keyword evidence="4" id="KW-1185">Reference proteome</keyword>
<evidence type="ECO:0000313" key="4">
    <source>
        <dbReference type="Proteomes" id="UP001412067"/>
    </source>
</evidence>
<dbReference type="InterPro" id="IPR001969">
    <property type="entry name" value="Aspartic_peptidase_AS"/>
</dbReference>
<dbReference type="InterPro" id="IPR033873">
    <property type="entry name" value="CND41-like"/>
</dbReference>
<dbReference type="InterPro" id="IPR001461">
    <property type="entry name" value="Aspartic_peptidase_A1"/>
</dbReference>
<evidence type="ECO:0000256" key="1">
    <source>
        <dbReference type="ARBA" id="ARBA00007447"/>
    </source>
</evidence>
<dbReference type="CDD" id="cd05472">
    <property type="entry name" value="cnd41_like"/>
    <property type="match status" value="1"/>
</dbReference>
<dbReference type="Proteomes" id="UP001412067">
    <property type="component" value="Unassembled WGS sequence"/>
</dbReference>
<dbReference type="InterPro" id="IPR032861">
    <property type="entry name" value="TAXi_N"/>
</dbReference>
<dbReference type="GO" id="GO:0006508">
    <property type="term" value="P:proteolysis"/>
    <property type="evidence" value="ECO:0007669"/>
    <property type="project" value="UniProtKB-KW"/>
</dbReference>
<evidence type="ECO:0000259" key="2">
    <source>
        <dbReference type="PROSITE" id="PS51767"/>
    </source>
</evidence>